<dbReference type="Proteomes" id="UP000886749">
    <property type="component" value="Unassembled WGS sequence"/>
</dbReference>
<protein>
    <submittedName>
        <fullName evidence="3">Insulinase family protein</fullName>
    </submittedName>
</protein>
<gene>
    <name evidence="3" type="ORF">IAB36_00695</name>
</gene>
<dbReference type="InterPro" id="IPR007863">
    <property type="entry name" value="Peptidase_M16_C"/>
</dbReference>
<evidence type="ECO:0000313" key="3">
    <source>
        <dbReference type="EMBL" id="HIR40335.1"/>
    </source>
</evidence>
<accession>A0A9D1DD91</accession>
<dbReference type="NCBIfam" id="NF047422">
    <property type="entry name" value="YfmF_fam"/>
    <property type="match status" value="1"/>
</dbReference>
<evidence type="ECO:0000313" key="4">
    <source>
        <dbReference type="Proteomes" id="UP000886749"/>
    </source>
</evidence>
<comment type="similarity">
    <text evidence="1">Belongs to the peptidase M16 family.</text>
</comment>
<reference evidence="3" key="2">
    <citation type="journal article" date="2021" name="PeerJ">
        <title>Extensive microbial diversity within the chicken gut microbiome revealed by metagenomics and culture.</title>
        <authorList>
            <person name="Gilroy R."/>
            <person name="Ravi A."/>
            <person name="Getino M."/>
            <person name="Pursley I."/>
            <person name="Horton D.L."/>
            <person name="Alikhan N.F."/>
            <person name="Baker D."/>
            <person name="Gharbi K."/>
            <person name="Hall N."/>
            <person name="Watson M."/>
            <person name="Adriaenssens E.M."/>
            <person name="Foster-Nyarko E."/>
            <person name="Jarju S."/>
            <person name="Secka A."/>
            <person name="Antonio M."/>
            <person name="Oren A."/>
            <person name="Chaudhuri R.R."/>
            <person name="La Ragione R."/>
            <person name="Hildebrand F."/>
            <person name="Pallen M.J."/>
        </authorList>
    </citation>
    <scope>NUCLEOTIDE SEQUENCE</scope>
    <source>
        <strain evidence="3">CHK184-25365</strain>
    </source>
</reference>
<dbReference type="PANTHER" id="PTHR11851">
    <property type="entry name" value="METALLOPROTEASE"/>
    <property type="match status" value="1"/>
</dbReference>
<dbReference type="InterPro" id="IPR011249">
    <property type="entry name" value="Metalloenz_LuxS/M16"/>
</dbReference>
<feature type="domain" description="Peptidase M16 C-terminal" evidence="2">
    <location>
        <begin position="184"/>
        <end position="356"/>
    </location>
</feature>
<dbReference type="GO" id="GO:0046872">
    <property type="term" value="F:metal ion binding"/>
    <property type="evidence" value="ECO:0007669"/>
    <property type="project" value="InterPro"/>
</dbReference>
<name>A0A9D1DD91_9FIRM</name>
<dbReference type="SUPFAM" id="SSF63411">
    <property type="entry name" value="LuxS/MPP-like metallohydrolase"/>
    <property type="match status" value="2"/>
</dbReference>
<comment type="caution">
    <text evidence="3">The sequence shown here is derived from an EMBL/GenBank/DDBJ whole genome shotgun (WGS) entry which is preliminary data.</text>
</comment>
<dbReference type="Pfam" id="PF05193">
    <property type="entry name" value="Peptidase_M16_C"/>
    <property type="match status" value="1"/>
</dbReference>
<reference evidence="3" key="1">
    <citation type="submission" date="2020-10" db="EMBL/GenBank/DDBJ databases">
        <authorList>
            <person name="Gilroy R."/>
        </authorList>
    </citation>
    <scope>NUCLEOTIDE SEQUENCE</scope>
    <source>
        <strain evidence="3">CHK184-25365</strain>
    </source>
</reference>
<dbReference type="EMBL" id="DVGY01000016">
    <property type="protein sequence ID" value="HIR40335.1"/>
    <property type="molecule type" value="Genomic_DNA"/>
</dbReference>
<evidence type="ECO:0000259" key="2">
    <source>
        <dbReference type="Pfam" id="PF05193"/>
    </source>
</evidence>
<dbReference type="Gene3D" id="3.30.830.10">
    <property type="entry name" value="Metalloenzyme, LuxS/M16 peptidase-like"/>
    <property type="match status" value="2"/>
</dbReference>
<organism evidence="3 4">
    <name type="scientific">Candidatus Egerieicola pullicola</name>
    <dbReference type="NCBI Taxonomy" id="2840775"/>
    <lineage>
        <taxon>Bacteria</taxon>
        <taxon>Bacillati</taxon>
        <taxon>Bacillota</taxon>
        <taxon>Clostridia</taxon>
        <taxon>Eubacteriales</taxon>
        <taxon>Oscillospiraceae</taxon>
        <taxon>Oscillospiraceae incertae sedis</taxon>
        <taxon>Candidatus Egerieicola</taxon>
    </lineage>
</organism>
<dbReference type="PANTHER" id="PTHR11851:SF49">
    <property type="entry name" value="MITOCHONDRIAL-PROCESSING PEPTIDASE SUBUNIT ALPHA"/>
    <property type="match status" value="1"/>
</dbReference>
<dbReference type="AlphaFoldDB" id="A0A9D1DD91"/>
<proteinExistence type="inferred from homology"/>
<sequence length="425" mass="47795">MEKLMSVDLGAGVVFHWITDPRFKSNRLSLHFVLPMEDAKRSSRAILPYLWVKRCWEYPDMTSLSCRLADLYGAGLGAKVDKLGPNQVLSVAVTGLDDRFTFQEEGQLSQCAQLLCQLVQQPYWEEGLFSQEDLETEKQTLSDLIEAKINDKRRYSILRATELLFGPQGGGLDPLGTLEQVEALTPESVTEAYRQVLKEGQIHLFFVGCGDPSVALEVFQKAFTHWDRDPKPVSPLYRYRAGESRRVVERMDVTQSKLVLCLSSGLQEEEDPFAAQMASVILGGTPSSKLFLNVREKLSLCYYCSCQLALPSGVLLVSSGVEHEKISAAYDEMMHQLSLMQQGEVTRQELEQAQKAVLNSYRTVGDSLAAQESYYMQRILYPEVRSPLEEAQLLGQVTLDQIIQAAKRIQLQLCYTLTGLEKEEG</sequence>
<dbReference type="InterPro" id="IPR050361">
    <property type="entry name" value="MPP/UQCRC_Complex"/>
</dbReference>
<evidence type="ECO:0000256" key="1">
    <source>
        <dbReference type="ARBA" id="ARBA00007261"/>
    </source>
</evidence>